<comment type="caution">
    <text evidence="1">The sequence shown here is derived from an EMBL/GenBank/DDBJ whole genome shotgun (WGS) entry which is preliminary data.</text>
</comment>
<proteinExistence type="predicted"/>
<organism evidence="1 2">
    <name type="scientific">Dokdonia ponticola</name>
    <dbReference type="NCBI Taxonomy" id="2041041"/>
    <lineage>
        <taxon>Bacteria</taxon>
        <taxon>Pseudomonadati</taxon>
        <taxon>Bacteroidota</taxon>
        <taxon>Flavobacteriia</taxon>
        <taxon>Flavobacteriales</taxon>
        <taxon>Flavobacteriaceae</taxon>
        <taxon>Dokdonia</taxon>
    </lineage>
</organism>
<dbReference type="RefSeq" id="WP_379977248.1">
    <property type="nucleotide sequence ID" value="NZ_JBHSFV010000002.1"/>
</dbReference>
<gene>
    <name evidence="1" type="ORF">ACFO3O_04055</name>
</gene>
<evidence type="ECO:0008006" key="3">
    <source>
        <dbReference type="Google" id="ProtNLM"/>
    </source>
</evidence>
<evidence type="ECO:0000313" key="1">
    <source>
        <dbReference type="EMBL" id="MFC4633064.1"/>
    </source>
</evidence>
<evidence type="ECO:0000313" key="2">
    <source>
        <dbReference type="Proteomes" id="UP001596043"/>
    </source>
</evidence>
<sequence length="48" mass="5366">MKEVGIVAIDNHLLYAFAKAEKTPSTMFHLKLEHIMGAIALAESPHYK</sequence>
<dbReference type="Proteomes" id="UP001596043">
    <property type="component" value="Unassembled WGS sequence"/>
</dbReference>
<accession>A0ABV9HUU4</accession>
<reference evidence="2" key="1">
    <citation type="journal article" date="2019" name="Int. J. Syst. Evol. Microbiol.">
        <title>The Global Catalogue of Microorganisms (GCM) 10K type strain sequencing project: providing services to taxonomists for standard genome sequencing and annotation.</title>
        <authorList>
            <consortium name="The Broad Institute Genomics Platform"/>
            <consortium name="The Broad Institute Genome Sequencing Center for Infectious Disease"/>
            <person name="Wu L."/>
            <person name="Ma J."/>
        </authorList>
    </citation>
    <scope>NUCLEOTIDE SEQUENCE [LARGE SCALE GENOMIC DNA]</scope>
    <source>
        <strain evidence="2">YJ-61-S</strain>
    </source>
</reference>
<name>A0ABV9HUU4_9FLAO</name>
<dbReference type="EMBL" id="JBHSFV010000002">
    <property type="protein sequence ID" value="MFC4633064.1"/>
    <property type="molecule type" value="Genomic_DNA"/>
</dbReference>
<protein>
    <recommendedName>
        <fullName evidence="3">RadC-like JAB domain-containing protein</fullName>
    </recommendedName>
</protein>
<keyword evidence="2" id="KW-1185">Reference proteome</keyword>